<name>A2EIF3_TRIV3</name>
<dbReference type="RefSeq" id="XP_001319781.1">
    <property type="nucleotide sequence ID" value="XM_001319746.1"/>
</dbReference>
<evidence type="ECO:0000313" key="3">
    <source>
        <dbReference type="Proteomes" id="UP000001542"/>
    </source>
</evidence>
<keyword evidence="1" id="KW-0812">Transmembrane</keyword>
<dbReference type="Proteomes" id="UP000001542">
    <property type="component" value="Unassembled WGS sequence"/>
</dbReference>
<evidence type="ECO:0000313" key="2">
    <source>
        <dbReference type="EMBL" id="EAY07558.1"/>
    </source>
</evidence>
<keyword evidence="1" id="KW-0472">Membrane</keyword>
<keyword evidence="1" id="KW-1133">Transmembrane helix</keyword>
<reference evidence="2" key="1">
    <citation type="submission" date="2006-10" db="EMBL/GenBank/DDBJ databases">
        <authorList>
            <person name="Amadeo P."/>
            <person name="Zhao Q."/>
            <person name="Wortman J."/>
            <person name="Fraser-Liggett C."/>
            <person name="Carlton J."/>
        </authorList>
    </citation>
    <scope>NUCLEOTIDE SEQUENCE</scope>
    <source>
        <strain evidence="2">G3</strain>
    </source>
</reference>
<dbReference type="EMBL" id="DS113397">
    <property type="protein sequence ID" value="EAY07558.1"/>
    <property type="molecule type" value="Genomic_DNA"/>
</dbReference>
<evidence type="ECO:0000256" key="1">
    <source>
        <dbReference type="SAM" id="Phobius"/>
    </source>
</evidence>
<dbReference type="VEuPathDB" id="TrichDB:TVAG_211970"/>
<proteinExistence type="predicted"/>
<accession>A2EIF3</accession>
<sequence>MYQGLQIPLNDAKKYYKAGQLAEAFDCYELVIRSCYTNDNFDETFIEDFSEALSCIVAIATKLQIKNLAEVNAIMDNFLNELLRARGEKDDAKRAELIREVCIKYSDQIMKQNPVIRKKLVSSNISTYVIAGTAVLAASAAAFLFFSRRK</sequence>
<dbReference type="VEuPathDB" id="TrichDB:TVAGG3_0049090"/>
<gene>
    <name evidence="2" type="ORF">TVAG_211970</name>
</gene>
<feature type="transmembrane region" description="Helical" evidence="1">
    <location>
        <begin position="125"/>
        <end position="146"/>
    </location>
</feature>
<organism evidence="2 3">
    <name type="scientific">Trichomonas vaginalis (strain ATCC PRA-98 / G3)</name>
    <dbReference type="NCBI Taxonomy" id="412133"/>
    <lineage>
        <taxon>Eukaryota</taxon>
        <taxon>Metamonada</taxon>
        <taxon>Parabasalia</taxon>
        <taxon>Trichomonadida</taxon>
        <taxon>Trichomonadidae</taxon>
        <taxon>Trichomonas</taxon>
    </lineage>
</organism>
<dbReference type="AlphaFoldDB" id="A2EIF3"/>
<keyword evidence="3" id="KW-1185">Reference proteome</keyword>
<dbReference type="KEGG" id="tva:4765447"/>
<reference evidence="2" key="2">
    <citation type="journal article" date="2007" name="Science">
        <title>Draft genome sequence of the sexually transmitted pathogen Trichomonas vaginalis.</title>
        <authorList>
            <person name="Carlton J.M."/>
            <person name="Hirt R.P."/>
            <person name="Silva J.C."/>
            <person name="Delcher A.L."/>
            <person name="Schatz M."/>
            <person name="Zhao Q."/>
            <person name="Wortman J.R."/>
            <person name="Bidwell S.L."/>
            <person name="Alsmark U.C.M."/>
            <person name="Besteiro S."/>
            <person name="Sicheritz-Ponten T."/>
            <person name="Noel C.J."/>
            <person name="Dacks J.B."/>
            <person name="Foster P.G."/>
            <person name="Simillion C."/>
            <person name="Van de Peer Y."/>
            <person name="Miranda-Saavedra D."/>
            <person name="Barton G.J."/>
            <person name="Westrop G.D."/>
            <person name="Mueller S."/>
            <person name="Dessi D."/>
            <person name="Fiori P.L."/>
            <person name="Ren Q."/>
            <person name="Paulsen I."/>
            <person name="Zhang H."/>
            <person name="Bastida-Corcuera F.D."/>
            <person name="Simoes-Barbosa A."/>
            <person name="Brown M.T."/>
            <person name="Hayes R.D."/>
            <person name="Mukherjee M."/>
            <person name="Okumura C.Y."/>
            <person name="Schneider R."/>
            <person name="Smith A.J."/>
            <person name="Vanacova S."/>
            <person name="Villalvazo M."/>
            <person name="Haas B.J."/>
            <person name="Pertea M."/>
            <person name="Feldblyum T.V."/>
            <person name="Utterback T.R."/>
            <person name="Shu C.L."/>
            <person name="Osoegawa K."/>
            <person name="de Jong P.J."/>
            <person name="Hrdy I."/>
            <person name="Horvathova L."/>
            <person name="Zubacova Z."/>
            <person name="Dolezal P."/>
            <person name="Malik S.B."/>
            <person name="Logsdon J.M. Jr."/>
            <person name="Henze K."/>
            <person name="Gupta A."/>
            <person name="Wang C.C."/>
            <person name="Dunne R.L."/>
            <person name="Upcroft J.A."/>
            <person name="Upcroft P."/>
            <person name="White O."/>
            <person name="Salzberg S.L."/>
            <person name="Tang P."/>
            <person name="Chiu C.-H."/>
            <person name="Lee Y.-S."/>
            <person name="Embley T.M."/>
            <person name="Coombs G.H."/>
            <person name="Mottram J.C."/>
            <person name="Tachezy J."/>
            <person name="Fraser-Liggett C.M."/>
            <person name="Johnson P.J."/>
        </authorList>
    </citation>
    <scope>NUCLEOTIDE SEQUENCE [LARGE SCALE GENOMIC DNA]</scope>
    <source>
        <strain evidence="2">G3</strain>
    </source>
</reference>
<dbReference type="InParanoid" id="A2EIF3"/>
<protein>
    <submittedName>
        <fullName evidence="2">Uncharacterized protein</fullName>
    </submittedName>
</protein>